<dbReference type="Proteomes" id="UP000789920">
    <property type="component" value="Unassembled WGS sequence"/>
</dbReference>
<keyword evidence="2" id="KW-1185">Reference proteome</keyword>
<proteinExistence type="predicted"/>
<feature type="non-terminal residue" evidence="1">
    <location>
        <position position="1"/>
    </location>
</feature>
<gene>
    <name evidence="1" type="ORF">RPERSI_LOCUS32122</name>
</gene>
<feature type="non-terminal residue" evidence="1">
    <location>
        <position position="102"/>
    </location>
</feature>
<organism evidence="1 2">
    <name type="scientific">Racocetra persica</name>
    <dbReference type="NCBI Taxonomy" id="160502"/>
    <lineage>
        <taxon>Eukaryota</taxon>
        <taxon>Fungi</taxon>
        <taxon>Fungi incertae sedis</taxon>
        <taxon>Mucoromycota</taxon>
        <taxon>Glomeromycotina</taxon>
        <taxon>Glomeromycetes</taxon>
        <taxon>Diversisporales</taxon>
        <taxon>Gigasporaceae</taxon>
        <taxon>Racocetra</taxon>
    </lineage>
</organism>
<protein>
    <submittedName>
        <fullName evidence="1">238_t:CDS:1</fullName>
    </submittedName>
</protein>
<evidence type="ECO:0000313" key="2">
    <source>
        <dbReference type="Proteomes" id="UP000789920"/>
    </source>
</evidence>
<dbReference type="EMBL" id="CAJVQC010132589">
    <property type="protein sequence ID" value="CAG8842011.1"/>
    <property type="molecule type" value="Genomic_DNA"/>
</dbReference>
<evidence type="ECO:0000313" key="1">
    <source>
        <dbReference type="EMBL" id="CAG8842011.1"/>
    </source>
</evidence>
<accession>A0ACA9SLM3</accession>
<sequence length="102" mass="11677">KKESEIKQLRDAFEITNYGSITEIHISNKQLLHDCLNSKNTKISSSSEYGTTISLMNKKQLSLLSQILNEFKDQGSEEAWIYINSTLEKIFGYENILKSSNN</sequence>
<name>A0ACA9SLM3_9GLOM</name>
<comment type="caution">
    <text evidence="1">The sequence shown here is derived from an EMBL/GenBank/DDBJ whole genome shotgun (WGS) entry which is preliminary data.</text>
</comment>
<reference evidence="1" key="1">
    <citation type="submission" date="2021-06" db="EMBL/GenBank/DDBJ databases">
        <authorList>
            <person name="Kallberg Y."/>
            <person name="Tangrot J."/>
            <person name="Rosling A."/>
        </authorList>
    </citation>
    <scope>NUCLEOTIDE SEQUENCE</scope>
    <source>
        <strain evidence="1">MA461A</strain>
    </source>
</reference>